<keyword evidence="1" id="KW-0106">Calcium</keyword>
<dbReference type="InterPro" id="IPR002048">
    <property type="entry name" value="EF_hand_dom"/>
</dbReference>
<gene>
    <name evidence="3" type="ORF">OKA104_LOCUS25940</name>
</gene>
<name>A0A819JQS5_9BILA</name>
<comment type="caution">
    <text evidence="3">The sequence shown here is derived from an EMBL/GenBank/DDBJ whole genome shotgun (WGS) entry which is preliminary data.</text>
</comment>
<protein>
    <recommendedName>
        <fullName evidence="2">EF-hand domain-containing protein</fullName>
    </recommendedName>
</protein>
<reference evidence="3" key="1">
    <citation type="submission" date="2021-02" db="EMBL/GenBank/DDBJ databases">
        <authorList>
            <person name="Nowell W R."/>
        </authorList>
    </citation>
    <scope>NUCLEOTIDE SEQUENCE</scope>
</reference>
<dbReference type="GO" id="GO:0005509">
    <property type="term" value="F:calcium ion binding"/>
    <property type="evidence" value="ECO:0007669"/>
    <property type="project" value="InterPro"/>
</dbReference>
<dbReference type="AlphaFoldDB" id="A0A819JQS5"/>
<dbReference type="Proteomes" id="UP000663881">
    <property type="component" value="Unassembled WGS sequence"/>
</dbReference>
<dbReference type="PROSITE" id="PS00018">
    <property type="entry name" value="EF_HAND_1"/>
    <property type="match status" value="1"/>
</dbReference>
<dbReference type="SUPFAM" id="SSF47473">
    <property type="entry name" value="EF-hand"/>
    <property type="match status" value="1"/>
</dbReference>
<evidence type="ECO:0000256" key="1">
    <source>
        <dbReference type="ARBA" id="ARBA00022837"/>
    </source>
</evidence>
<sequence length="140" mass="16052">MANNKLPEKEMQVLVAASQMSEEEIQGLYEEFIEECPLRKLDKNQFTKIYKKLIDDSNEDFLVEIDRSGDGQISYDELVAYLGLSFKLLEPEKAKELDPQLMALGLFKMFGVDKAEKINKTQFVDGCKNNETLKEIFASD</sequence>
<dbReference type="Gene3D" id="1.10.238.10">
    <property type="entry name" value="EF-hand"/>
    <property type="match status" value="2"/>
</dbReference>
<dbReference type="EMBL" id="CAJOAY010002224">
    <property type="protein sequence ID" value="CAF3933135.1"/>
    <property type="molecule type" value="Genomic_DNA"/>
</dbReference>
<evidence type="ECO:0000313" key="3">
    <source>
        <dbReference type="EMBL" id="CAF3933135.1"/>
    </source>
</evidence>
<proteinExistence type="predicted"/>
<evidence type="ECO:0000259" key="2">
    <source>
        <dbReference type="PROSITE" id="PS50222"/>
    </source>
</evidence>
<dbReference type="InterPro" id="IPR011992">
    <property type="entry name" value="EF-hand-dom_pair"/>
</dbReference>
<evidence type="ECO:0000313" key="4">
    <source>
        <dbReference type="Proteomes" id="UP000663881"/>
    </source>
</evidence>
<feature type="domain" description="EF-hand" evidence="2">
    <location>
        <begin position="53"/>
        <end position="88"/>
    </location>
</feature>
<organism evidence="3 4">
    <name type="scientific">Adineta steineri</name>
    <dbReference type="NCBI Taxonomy" id="433720"/>
    <lineage>
        <taxon>Eukaryota</taxon>
        <taxon>Metazoa</taxon>
        <taxon>Spiralia</taxon>
        <taxon>Gnathifera</taxon>
        <taxon>Rotifera</taxon>
        <taxon>Eurotatoria</taxon>
        <taxon>Bdelloidea</taxon>
        <taxon>Adinetida</taxon>
        <taxon>Adinetidae</taxon>
        <taxon>Adineta</taxon>
    </lineage>
</organism>
<accession>A0A819JQS5</accession>
<dbReference type="PROSITE" id="PS50222">
    <property type="entry name" value="EF_HAND_2"/>
    <property type="match status" value="1"/>
</dbReference>
<dbReference type="InterPro" id="IPR018247">
    <property type="entry name" value="EF_Hand_1_Ca_BS"/>
</dbReference>